<dbReference type="Proteomes" id="UP000321945">
    <property type="component" value="Unassembled WGS sequence"/>
</dbReference>
<organism evidence="1 2">
    <name type="scientific">Aequorivita lipolytica</name>
    <dbReference type="NCBI Taxonomy" id="153267"/>
    <lineage>
        <taxon>Bacteria</taxon>
        <taxon>Pseudomonadati</taxon>
        <taxon>Bacteroidota</taxon>
        <taxon>Flavobacteriia</taxon>
        <taxon>Flavobacteriales</taxon>
        <taxon>Flavobacteriaceae</taxon>
        <taxon>Aequorivita</taxon>
    </lineage>
</organism>
<evidence type="ECO:0000313" key="2">
    <source>
        <dbReference type="Proteomes" id="UP000321945"/>
    </source>
</evidence>
<dbReference type="Pfam" id="PF02452">
    <property type="entry name" value="PemK_toxin"/>
    <property type="match status" value="1"/>
</dbReference>
<dbReference type="OrthoDB" id="129822at2"/>
<evidence type="ECO:0000313" key="1">
    <source>
        <dbReference type="EMBL" id="TXD69589.1"/>
    </source>
</evidence>
<dbReference type="SUPFAM" id="SSF50118">
    <property type="entry name" value="Cell growth inhibitor/plasmid maintenance toxic component"/>
    <property type="match status" value="1"/>
</dbReference>
<dbReference type="Gene3D" id="2.30.30.110">
    <property type="match status" value="1"/>
</dbReference>
<dbReference type="InterPro" id="IPR003477">
    <property type="entry name" value="PemK-like"/>
</dbReference>
<proteinExistence type="predicted"/>
<sequence>MKKGDIVLISFPFTDLSGSKNRPALILASSDLDITIAFISTQLKWKEQTDVEIQPNQNNGLKKNSLIRLSKLVTLDKTLALGLLGNVDIGI</sequence>
<dbReference type="AlphaFoldDB" id="A0A5C6YQ47"/>
<dbReference type="RefSeq" id="WP_111815684.1">
    <property type="nucleotide sequence ID" value="NZ_CBCRZQ010000004.1"/>
</dbReference>
<reference evidence="1 2" key="1">
    <citation type="submission" date="2019-08" db="EMBL/GenBank/DDBJ databases">
        <title>Genome of Aequorivita lipolytica Y10-2 (type strain).</title>
        <authorList>
            <person name="Bowman J.P."/>
        </authorList>
    </citation>
    <scope>NUCLEOTIDE SEQUENCE [LARGE SCALE GENOMIC DNA]</scope>
    <source>
        <strain evidence="1 2">Y10-2</strain>
    </source>
</reference>
<dbReference type="InterPro" id="IPR011067">
    <property type="entry name" value="Plasmid_toxin/cell-grow_inhib"/>
</dbReference>
<comment type="caution">
    <text evidence="1">The sequence shown here is derived from an EMBL/GenBank/DDBJ whole genome shotgun (WGS) entry which is preliminary data.</text>
</comment>
<protein>
    <submittedName>
        <fullName evidence="1">Type II toxin-antitoxin system PemK/MazF family toxin</fullName>
    </submittedName>
</protein>
<keyword evidence="2" id="KW-1185">Reference proteome</keyword>
<dbReference type="GO" id="GO:0003677">
    <property type="term" value="F:DNA binding"/>
    <property type="evidence" value="ECO:0007669"/>
    <property type="project" value="InterPro"/>
</dbReference>
<accession>A0A5C6YQ47</accession>
<gene>
    <name evidence="1" type="ORF">ESV24_07065</name>
</gene>
<name>A0A5C6YQ47_9FLAO</name>
<dbReference type="EMBL" id="VORU01000004">
    <property type="protein sequence ID" value="TXD69589.1"/>
    <property type="molecule type" value="Genomic_DNA"/>
</dbReference>